<keyword evidence="1" id="KW-1133">Transmembrane helix</keyword>
<dbReference type="Pfam" id="PF04306">
    <property type="entry name" value="DUF456"/>
    <property type="match status" value="1"/>
</dbReference>
<proteinExistence type="predicted"/>
<dbReference type="PANTHER" id="PTHR39165">
    <property type="entry name" value="IG HYPOTHETICAL 17883"/>
    <property type="match status" value="1"/>
</dbReference>
<feature type="transmembrane region" description="Helical" evidence="1">
    <location>
        <begin position="84"/>
        <end position="114"/>
    </location>
</feature>
<keyword evidence="1" id="KW-0472">Membrane</keyword>
<dbReference type="AlphaFoldDB" id="A0AAV4LJN7"/>
<gene>
    <name evidence="2" type="ORF">DNHGIG_35380</name>
</gene>
<evidence type="ECO:0000313" key="2">
    <source>
        <dbReference type="EMBL" id="GIM47989.1"/>
    </source>
</evidence>
<feature type="transmembrane region" description="Helical" evidence="1">
    <location>
        <begin position="134"/>
        <end position="157"/>
    </location>
</feature>
<evidence type="ECO:0000313" key="3">
    <source>
        <dbReference type="Proteomes" id="UP001057291"/>
    </source>
</evidence>
<dbReference type="PANTHER" id="PTHR39165:SF1">
    <property type="entry name" value="DUF456 DOMAIN-CONTAINING PROTEIN"/>
    <property type="match status" value="1"/>
</dbReference>
<comment type="caution">
    <text evidence="2">The sequence shown here is derived from an EMBL/GenBank/DDBJ whole genome shotgun (WGS) entry which is preliminary data.</text>
</comment>
<protein>
    <recommendedName>
        <fullName evidence="4">DUF456 domain-containing protein</fullName>
    </recommendedName>
</protein>
<feature type="transmembrane region" description="Helical" evidence="1">
    <location>
        <begin position="49"/>
        <end position="72"/>
    </location>
</feature>
<evidence type="ECO:0000256" key="1">
    <source>
        <dbReference type="SAM" id="Phobius"/>
    </source>
</evidence>
<name>A0AAV4LJN7_9BACL</name>
<dbReference type="Proteomes" id="UP001057291">
    <property type="component" value="Unassembled WGS sequence"/>
</dbReference>
<evidence type="ECO:0008006" key="4">
    <source>
        <dbReference type="Google" id="ProtNLM"/>
    </source>
</evidence>
<dbReference type="InterPro" id="IPR007403">
    <property type="entry name" value="DUF456"/>
</dbReference>
<dbReference type="EMBL" id="BOQE01000001">
    <property type="protein sequence ID" value="GIM47989.1"/>
    <property type="molecule type" value="Genomic_DNA"/>
</dbReference>
<keyword evidence="3" id="KW-1185">Reference proteome</keyword>
<reference evidence="2" key="1">
    <citation type="journal article" date="2023" name="Int. J. Syst. Evol. Microbiol.">
        <title>Collibacillus ludicampi gen. nov., sp. nov., a new soil bacterium of the family Alicyclobacillaceae.</title>
        <authorList>
            <person name="Jojima T."/>
            <person name="Ioku Y."/>
            <person name="Fukuta Y."/>
            <person name="Shirasaka N."/>
            <person name="Matsumura Y."/>
            <person name="Mori M."/>
        </authorList>
    </citation>
    <scope>NUCLEOTIDE SEQUENCE</scope>
    <source>
        <strain evidence="2">TP075</strain>
    </source>
</reference>
<organism evidence="2 3">
    <name type="scientific">Collibacillus ludicampi</name>
    <dbReference type="NCBI Taxonomy" id="2771369"/>
    <lineage>
        <taxon>Bacteria</taxon>
        <taxon>Bacillati</taxon>
        <taxon>Bacillota</taxon>
        <taxon>Bacilli</taxon>
        <taxon>Bacillales</taxon>
        <taxon>Alicyclobacillaceae</taxon>
        <taxon>Collibacillus</taxon>
    </lineage>
</organism>
<dbReference type="RefSeq" id="WP_282200912.1">
    <property type="nucleotide sequence ID" value="NZ_BOQE01000001.1"/>
</dbReference>
<accession>A0AAV4LJN7</accession>
<sequence length="160" mass="16751">MVWFALAIAVVLFLLGIVFTIYPILPGAVFAFAGVIVYAWITGFHTLPKWVYILSALMVLANFAIDSLASTLGVKKAGGSKQAMIGAAVGTMVLPFLVGPILGVILGPVIGAIIGELLHVRNAGHLAKVGFASLLGFLTGTVLKLITVFVMIGGFFIGRH</sequence>
<keyword evidence="1" id="KW-0812">Transmembrane</keyword>